<dbReference type="InterPro" id="IPR033749">
    <property type="entry name" value="Polyprenyl_synt_CS"/>
</dbReference>
<keyword evidence="5" id="KW-0067">ATP-binding</keyword>
<evidence type="ECO:0000256" key="8">
    <source>
        <dbReference type="SAM" id="Coils"/>
    </source>
</evidence>
<dbReference type="SUPFAM" id="SSF48576">
    <property type="entry name" value="Terpenoid synthases"/>
    <property type="match status" value="1"/>
</dbReference>
<evidence type="ECO:0000256" key="4">
    <source>
        <dbReference type="ARBA" id="ARBA00022741"/>
    </source>
</evidence>
<dbReference type="PANTHER" id="PTHR19211">
    <property type="entry name" value="ATP-BINDING TRANSPORT PROTEIN-RELATED"/>
    <property type="match status" value="1"/>
</dbReference>
<dbReference type="InterPro" id="IPR003593">
    <property type="entry name" value="AAA+_ATPase"/>
</dbReference>
<feature type="coiled-coil region" evidence="8">
    <location>
        <begin position="635"/>
        <end position="662"/>
    </location>
</feature>
<dbReference type="SMART" id="SM00382">
    <property type="entry name" value="AAA"/>
    <property type="match status" value="2"/>
</dbReference>
<feature type="domain" description="ABC transporter" evidence="9">
    <location>
        <begin position="530"/>
        <end position="778"/>
    </location>
</feature>
<evidence type="ECO:0000259" key="9">
    <source>
        <dbReference type="PROSITE" id="PS50893"/>
    </source>
</evidence>
<dbReference type="PROSITE" id="PS50893">
    <property type="entry name" value="ABC_TRANSPORTER_2"/>
    <property type="match status" value="2"/>
</dbReference>
<dbReference type="Pfam" id="PF26051">
    <property type="entry name" value="PWI_ABCF3"/>
    <property type="match status" value="1"/>
</dbReference>
<organism evidence="10">
    <name type="scientific">Trichuris suis</name>
    <name type="common">pig whipworm</name>
    <dbReference type="NCBI Taxonomy" id="68888"/>
    <lineage>
        <taxon>Eukaryota</taxon>
        <taxon>Metazoa</taxon>
        <taxon>Ecdysozoa</taxon>
        <taxon>Nematoda</taxon>
        <taxon>Enoplea</taxon>
        <taxon>Dorylaimia</taxon>
        <taxon>Trichinellida</taxon>
        <taxon>Trichuridae</taxon>
        <taxon>Trichuris</taxon>
    </lineage>
</organism>
<dbReference type="InterPro" id="IPR008949">
    <property type="entry name" value="Isoprenoid_synthase_dom_sf"/>
</dbReference>
<keyword evidence="4" id="KW-0547">Nucleotide-binding</keyword>
<keyword evidence="2" id="KW-0479">Metal-binding</keyword>
<proteinExistence type="inferred from homology"/>
<dbReference type="GO" id="GO:0016887">
    <property type="term" value="F:ATP hydrolysis activity"/>
    <property type="evidence" value="ECO:0007669"/>
    <property type="project" value="InterPro"/>
</dbReference>
<dbReference type="InterPro" id="IPR050611">
    <property type="entry name" value="ABCF"/>
</dbReference>
<evidence type="ECO:0000256" key="5">
    <source>
        <dbReference type="ARBA" id="ARBA00022840"/>
    </source>
</evidence>
<evidence type="ECO:0000313" key="10">
    <source>
        <dbReference type="EMBL" id="KFD68285.1"/>
    </source>
</evidence>
<dbReference type="Pfam" id="PF12848">
    <property type="entry name" value="ABC_tran_Xtn"/>
    <property type="match status" value="1"/>
</dbReference>
<reference evidence="10" key="1">
    <citation type="journal article" date="2014" name="Nat. Genet.">
        <title>Genome and transcriptome of the porcine whipworm Trichuris suis.</title>
        <authorList>
            <person name="Jex A.R."/>
            <person name="Nejsum P."/>
            <person name="Schwarz E.M."/>
            <person name="Hu L."/>
            <person name="Young N.D."/>
            <person name="Hall R.S."/>
            <person name="Korhonen P.K."/>
            <person name="Liao S."/>
            <person name="Thamsborg S."/>
            <person name="Xia J."/>
            <person name="Xu P."/>
            <person name="Wang S."/>
            <person name="Scheerlinck J.P."/>
            <person name="Hofmann A."/>
            <person name="Sternberg P.W."/>
            <person name="Wang J."/>
            <person name="Gasser R.B."/>
        </authorList>
    </citation>
    <scope>NUCLEOTIDE SEQUENCE [LARGE SCALE GENOMIC DNA]</scope>
    <source>
        <strain evidence="10">DCEP-RM93F</strain>
    </source>
</reference>
<feature type="domain" description="ABC transporter" evidence="9">
    <location>
        <begin position="845"/>
        <end position="1060"/>
    </location>
</feature>
<dbReference type="AlphaFoldDB" id="A0A085NFN9"/>
<dbReference type="EMBL" id="KL367506">
    <property type="protein sequence ID" value="KFD68285.1"/>
    <property type="molecule type" value="Genomic_DNA"/>
</dbReference>
<evidence type="ECO:0000256" key="1">
    <source>
        <dbReference type="ARBA" id="ARBA00011054"/>
    </source>
</evidence>
<dbReference type="GO" id="GO:0042811">
    <property type="term" value="P:pheromone biosynthetic process"/>
    <property type="evidence" value="ECO:0007669"/>
    <property type="project" value="UniProtKB-ARBA"/>
</dbReference>
<dbReference type="InterPro" id="IPR058770">
    <property type="entry name" value="PWI_ABCF3"/>
</dbReference>
<keyword evidence="6" id="KW-0460">Magnesium</keyword>
<dbReference type="FunFam" id="3.40.50.300:FF:000011">
    <property type="entry name" value="Putative ABC transporter ATP-binding component"/>
    <property type="match status" value="1"/>
</dbReference>
<evidence type="ECO:0000256" key="7">
    <source>
        <dbReference type="ARBA" id="ARBA00022990"/>
    </source>
</evidence>
<dbReference type="GO" id="GO:0008299">
    <property type="term" value="P:isoprenoid biosynthetic process"/>
    <property type="evidence" value="ECO:0007669"/>
    <property type="project" value="InterPro"/>
</dbReference>
<dbReference type="Gene3D" id="1.10.600.10">
    <property type="entry name" value="Farnesyl Diphosphate Synthase"/>
    <property type="match status" value="1"/>
</dbReference>
<comment type="similarity">
    <text evidence="1">Belongs to the ABC transporter superfamily. ABCF family. EF3 subfamily.</text>
</comment>
<dbReference type="SUPFAM" id="SSF52540">
    <property type="entry name" value="P-loop containing nucleoside triphosphate hydrolases"/>
    <property type="match status" value="2"/>
</dbReference>
<keyword evidence="8" id="KW-0175">Coiled coil</keyword>
<dbReference type="InterPro" id="IPR027417">
    <property type="entry name" value="P-loop_NTPase"/>
</dbReference>
<dbReference type="GO" id="GO:0046872">
    <property type="term" value="F:metal ion binding"/>
    <property type="evidence" value="ECO:0007669"/>
    <property type="project" value="UniProtKB-KW"/>
</dbReference>
<protein>
    <recommendedName>
        <fullName evidence="9">ABC transporter domain-containing protein</fullName>
    </recommendedName>
</protein>
<evidence type="ECO:0000256" key="6">
    <source>
        <dbReference type="ARBA" id="ARBA00022842"/>
    </source>
</evidence>
<dbReference type="InterPro" id="IPR000092">
    <property type="entry name" value="Polyprenyl_synt"/>
</dbReference>
<dbReference type="InterPro" id="IPR032781">
    <property type="entry name" value="ABC_tran_Xtn"/>
</dbReference>
<dbReference type="GO" id="GO:0005524">
    <property type="term" value="F:ATP binding"/>
    <property type="evidence" value="ECO:0007669"/>
    <property type="project" value="UniProtKB-KW"/>
</dbReference>
<dbReference type="CDD" id="cd03221">
    <property type="entry name" value="ABCF_EF-3"/>
    <property type="match status" value="2"/>
</dbReference>
<dbReference type="Gene3D" id="3.40.50.300">
    <property type="entry name" value="P-loop containing nucleotide triphosphate hydrolases"/>
    <property type="match status" value="2"/>
</dbReference>
<dbReference type="Proteomes" id="UP000030758">
    <property type="component" value="Unassembled WGS sequence"/>
</dbReference>
<dbReference type="InterPro" id="IPR017871">
    <property type="entry name" value="ABC_transporter-like_CS"/>
</dbReference>
<sequence>MSECSVKFVCIKNALKNVYNVFVSVGTVTLVNKFVCKVTTCARMFSLHRYTKGCLQLLEYNLLGGKLIRGSLLLSIYEALCPNSSAEMRNQASQLGWATELLHAGLLIQDDIMDESIKRRNHYCWHRMNDVGLKAVNDGLLLQATALMLPSYILGTHPALPAVEQEFQQALFWTAIGQKMDCSRATATNSTLEWYRRLALNKTGRYSFWLPTSVALLIADVKSNEPSDRLFRLCSLLGFYYQVQDDYIDCFGSSNKEEDEDCSDIATGRVTWPLITALEMLPPSSSEWNNLWANYGIRERRHVESVKAIYAKLGVKERYSQLEQELRKDISALISDLACSANSETWLGSLDCKSVMSLKECLEANVPDLDSTIKEYILNVLTENAGMFESALDVEEAVGPLLLSCNVNMDFSIVKLCQEIVELLKKNVNASLPLAGKLLAPVHLASLHSESNSTPAFPSTLKCPPRSMSQPDVKKLEKVEKKLLLKQEKRESKGLCRPHSTGELTASVSHRINRREENSEARGQNLTRDINVESIDVSYGNKRLLVNADLRMYKGKRYGLVGRNGVGKTTLLRMISSGNIQLPSHMRILHVEQEVEGDDTLVIDSVLQADTRRQKLLQEEGRIREGMGSTSDKSADQLSVRLQEVYEELQAIEADKAFARAAGILFGLGFDSESQKRPTKEYSGGWRMRVALARALFVRPDLLLLDEPTNMLDMKTVLWLENYLLTWPTILCVVSHDREFLNNVATEIIYMHNLRLEYYNGNYDQFEKTKTELLANQQREYEAQKMHRAHVQEFIDRFRYNAKRASLVQSKIKMLEKLPELLPVEVDPPVVIKFPPCDSLNPPIIQLENVSFHYAKERPVLRNVNFSASMESRICLVGDNGSGKTTFLKLIVGMLDPVKGERRLHRLLKVAYFTQHHVDQLVMDVNPVELIQQRYPGTKYEECRSALGRFGITGDLALQRISTLSGGQKSRLAFSLLSVMKPNFLILDEPTNHLDIETVDALGEALRQFGGGVIVVTHEERLIKMVCKELLIIRDGIVTQLEGGIEEYKACIQKELAKLI</sequence>
<keyword evidence="7" id="KW-0007">Acetylation</keyword>
<evidence type="ECO:0000256" key="3">
    <source>
        <dbReference type="ARBA" id="ARBA00022737"/>
    </source>
</evidence>
<evidence type="ECO:0000256" key="2">
    <source>
        <dbReference type="ARBA" id="ARBA00022723"/>
    </source>
</evidence>
<name>A0A085NFN9_9BILA</name>
<dbReference type="PANTHER" id="PTHR19211:SF117">
    <property type="entry name" value="ATP-BINDING CASSETTE SUB-FAMILY F MEMBER 3"/>
    <property type="match status" value="1"/>
</dbReference>
<dbReference type="InterPro" id="IPR003439">
    <property type="entry name" value="ABC_transporter-like_ATP-bd"/>
</dbReference>
<dbReference type="PROSITE" id="PS00444">
    <property type="entry name" value="POLYPRENYL_SYNTHASE_2"/>
    <property type="match status" value="1"/>
</dbReference>
<dbReference type="PROSITE" id="PS00211">
    <property type="entry name" value="ABC_TRANSPORTER_1"/>
    <property type="match status" value="2"/>
</dbReference>
<accession>A0A085NFN9</accession>
<dbReference type="FunFam" id="3.40.50.300:FF:000104">
    <property type="entry name" value="ATP-binding cassette sub-family F member 3"/>
    <property type="match status" value="1"/>
</dbReference>
<keyword evidence="3" id="KW-0677">Repeat</keyword>
<dbReference type="Pfam" id="PF00005">
    <property type="entry name" value="ABC_tran"/>
    <property type="match status" value="2"/>
</dbReference>
<gene>
    <name evidence="10" type="ORF">M514_03079</name>
</gene>
<dbReference type="SFLD" id="SFLDS00005">
    <property type="entry name" value="Isoprenoid_Synthase_Type_I"/>
    <property type="match status" value="1"/>
</dbReference>
<dbReference type="Pfam" id="PF00348">
    <property type="entry name" value="polyprenyl_synt"/>
    <property type="match status" value="1"/>
</dbReference>
<dbReference type="GO" id="GO:0004659">
    <property type="term" value="F:prenyltransferase activity"/>
    <property type="evidence" value="ECO:0007669"/>
    <property type="project" value="InterPro"/>
</dbReference>